<reference evidence="4" key="1">
    <citation type="submission" date="2010-07" db="EMBL/GenBank/DDBJ databases">
        <title>The genome sequence of Gaeumannomyces graminis var. tritici strain R3-111a-1.</title>
        <authorList>
            <consortium name="The Broad Institute Genome Sequencing Platform"/>
            <person name="Ma L.-J."/>
            <person name="Dead R."/>
            <person name="Young S."/>
            <person name="Zeng Q."/>
            <person name="Koehrsen M."/>
            <person name="Alvarado L."/>
            <person name="Berlin A."/>
            <person name="Chapman S.B."/>
            <person name="Chen Z."/>
            <person name="Freedman E."/>
            <person name="Gellesch M."/>
            <person name="Goldberg J."/>
            <person name="Griggs A."/>
            <person name="Gujja S."/>
            <person name="Heilman E.R."/>
            <person name="Heiman D."/>
            <person name="Hepburn T."/>
            <person name="Howarth C."/>
            <person name="Jen D."/>
            <person name="Larson L."/>
            <person name="Mehta T."/>
            <person name="Neiman D."/>
            <person name="Pearson M."/>
            <person name="Roberts A."/>
            <person name="Saif S."/>
            <person name="Shea T."/>
            <person name="Shenoy N."/>
            <person name="Sisk P."/>
            <person name="Stolte C."/>
            <person name="Sykes S."/>
            <person name="Walk T."/>
            <person name="White J."/>
            <person name="Yandava C."/>
            <person name="Haas B."/>
            <person name="Nusbaum C."/>
            <person name="Birren B."/>
        </authorList>
    </citation>
    <scope>NUCLEOTIDE SEQUENCE [LARGE SCALE GENOMIC DNA]</scope>
    <source>
        <strain evidence="4">R3-111a-1</strain>
    </source>
</reference>
<sequence length="153" mass="16660">MKTSFSLASLATALAFVQGGLAAPAGASEPVTLLDRDNAADVAAYEASLAKWKTENNWEQPKLSKRYPEFSIYTCENSNWVSPCWYHEFDSSEHNQMKAGAPAVWVSGQVRSVGPGARTTCVLYTSSGQFWFSNPGSGGVNLPGPVNNWKCFW</sequence>
<keyword evidence="1" id="KW-0732">Signal</keyword>
<dbReference type="OrthoDB" id="10321309at2759"/>
<reference evidence="2" key="3">
    <citation type="submission" date="2010-09" db="EMBL/GenBank/DDBJ databases">
        <title>Annotation of Gaeumannomyces graminis var. tritici R3-111a-1.</title>
        <authorList>
            <consortium name="The Broad Institute Genome Sequencing Platform"/>
            <person name="Ma L.-J."/>
            <person name="Dead R."/>
            <person name="Young S.K."/>
            <person name="Zeng Q."/>
            <person name="Gargeya S."/>
            <person name="Fitzgerald M."/>
            <person name="Haas B."/>
            <person name="Abouelleil A."/>
            <person name="Alvarado L."/>
            <person name="Arachchi H.M."/>
            <person name="Berlin A."/>
            <person name="Brown A."/>
            <person name="Chapman S.B."/>
            <person name="Chen Z."/>
            <person name="Dunbar C."/>
            <person name="Freedman E."/>
            <person name="Gearin G."/>
            <person name="Gellesch M."/>
            <person name="Goldberg J."/>
            <person name="Griggs A."/>
            <person name="Gujja S."/>
            <person name="Heiman D."/>
            <person name="Howarth C."/>
            <person name="Larson L."/>
            <person name="Lui A."/>
            <person name="MacDonald P.J.P."/>
            <person name="Mehta T."/>
            <person name="Montmayeur A."/>
            <person name="Murphy C."/>
            <person name="Neiman D."/>
            <person name="Pearson M."/>
            <person name="Priest M."/>
            <person name="Roberts A."/>
            <person name="Saif S."/>
            <person name="Shea T."/>
            <person name="Shenoy N."/>
            <person name="Sisk P."/>
            <person name="Stolte C."/>
            <person name="Sykes S."/>
            <person name="Yandava C."/>
            <person name="Wortman J."/>
            <person name="Nusbaum C."/>
            <person name="Birren B."/>
        </authorList>
    </citation>
    <scope>NUCLEOTIDE SEQUENCE</scope>
    <source>
        <strain evidence="2">R3-111a-1</strain>
    </source>
</reference>
<evidence type="ECO:0000313" key="4">
    <source>
        <dbReference type="Proteomes" id="UP000006039"/>
    </source>
</evidence>
<name>J3NW05_GAET3</name>
<accession>J3NW05</accession>
<feature type="signal peptide" evidence="1">
    <location>
        <begin position="1"/>
        <end position="22"/>
    </location>
</feature>
<evidence type="ECO:0000256" key="1">
    <source>
        <dbReference type="SAM" id="SignalP"/>
    </source>
</evidence>
<dbReference type="HOGENOM" id="CLU_1713365_0_0_1"/>
<dbReference type="Proteomes" id="UP000006039">
    <property type="component" value="Unassembled WGS sequence"/>
</dbReference>
<dbReference type="eggNOG" id="ENOG502RN1Z">
    <property type="taxonomic scope" value="Eukaryota"/>
</dbReference>
<dbReference type="RefSeq" id="XP_009221535.1">
    <property type="nucleotide sequence ID" value="XM_009223271.1"/>
</dbReference>
<keyword evidence="4" id="KW-1185">Reference proteome</keyword>
<dbReference type="EMBL" id="GL385397">
    <property type="protein sequence ID" value="EJT75535.1"/>
    <property type="molecule type" value="Genomic_DNA"/>
</dbReference>
<reference evidence="3" key="4">
    <citation type="journal article" date="2015" name="G3 (Bethesda)">
        <title>Genome sequences of three phytopathogenic species of the Magnaporthaceae family of fungi.</title>
        <authorList>
            <person name="Okagaki L.H."/>
            <person name="Nunes C.C."/>
            <person name="Sailsbery J."/>
            <person name="Clay B."/>
            <person name="Brown D."/>
            <person name="John T."/>
            <person name="Oh Y."/>
            <person name="Young N."/>
            <person name="Fitzgerald M."/>
            <person name="Haas B.J."/>
            <person name="Zeng Q."/>
            <person name="Young S."/>
            <person name="Adiconis X."/>
            <person name="Fan L."/>
            <person name="Levin J.Z."/>
            <person name="Mitchell T.K."/>
            <person name="Okubara P.A."/>
            <person name="Farman M.L."/>
            <person name="Kohn L.M."/>
            <person name="Birren B."/>
            <person name="Ma L.-J."/>
            <person name="Dean R.A."/>
        </authorList>
    </citation>
    <scope>NUCLEOTIDE SEQUENCE</scope>
    <source>
        <strain evidence="3">R3-111a-1</strain>
    </source>
</reference>
<evidence type="ECO:0000313" key="3">
    <source>
        <dbReference type="EnsemblFungi" id="EJT75535"/>
    </source>
</evidence>
<dbReference type="GeneID" id="20345926"/>
<reference evidence="2" key="2">
    <citation type="submission" date="2010-07" db="EMBL/GenBank/DDBJ databases">
        <authorList>
            <consortium name="The Broad Institute Genome Sequencing Platform"/>
            <consortium name="Broad Institute Genome Sequencing Center for Infectious Disease"/>
            <person name="Ma L.-J."/>
            <person name="Dead R."/>
            <person name="Young S."/>
            <person name="Zeng Q."/>
            <person name="Koehrsen M."/>
            <person name="Alvarado L."/>
            <person name="Berlin A."/>
            <person name="Chapman S.B."/>
            <person name="Chen Z."/>
            <person name="Freedman E."/>
            <person name="Gellesch M."/>
            <person name="Goldberg J."/>
            <person name="Griggs A."/>
            <person name="Gujja S."/>
            <person name="Heilman E.R."/>
            <person name="Heiman D."/>
            <person name="Hepburn T."/>
            <person name="Howarth C."/>
            <person name="Jen D."/>
            <person name="Larson L."/>
            <person name="Mehta T."/>
            <person name="Neiman D."/>
            <person name="Pearson M."/>
            <person name="Roberts A."/>
            <person name="Saif S."/>
            <person name="Shea T."/>
            <person name="Shenoy N."/>
            <person name="Sisk P."/>
            <person name="Stolte C."/>
            <person name="Sykes S."/>
            <person name="Walk T."/>
            <person name="White J."/>
            <person name="Yandava C."/>
            <person name="Haas B."/>
            <person name="Nusbaum C."/>
            <person name="Birren B."/>
        </authorList>
    </citation>
    <scope>NUCLEOTIDE SEQUENCE</scope>
    <source>
        <strain evidence="2">R3-111a-1</strain>
    </source>
</reference>
<protein>
    <submittedName>
        <fullName evidence="2 3">Uncharacterized protein</fullName>
    </submittedName>
</protein>
<dbReference type="VEuPathDB" id="FungiDB:GGTG_05468"/>
<evidence type="ECO:0000313" key="2">
    <source>
        <dbReference type="EMBL" id="EJT75535.1"/>
    </source>
</evidence>
<dbReference type="AlphaFoldDB" id="J3NW05"/>
<dbReference type="EnsemblFungi" id="EJT75535">
    <property type="protein sequence ID" value="EJT75535"/>
    <property type="gene ID" value="GGTG_05468"/>
</dbReference>
<proteinExistence type="predicted"/>
<reference evidence="3" key="5">
    <citation type="submission" date="2018-04" db="UniProtKB">
        <authorList>
            <consortium name="EnsemblFungi"/>
        </authorList>
    </citation>
    <scope>IDENTIFICATION</scope>
    <source>
        <strain evidence="3">R3-111a-1</strain>
    </source>
</reference>
<organism evidence="2">
    <name type="scientific">Gaeumannomyces tritici (strain R3-111a-1)</name>
    <name type="common">Wheat and barley take-all root rot fungus</name>
    <name type="synonym">Gaeumannomyces graminis var. tritici</name>
    <dbReference type="NCBI Taxonomy" id="644352"/>
    <lineage>
        <taxon>Eukaryota</taxon>
        <taxon>Fungi</taxon>
        <taxon>Dikarya</taxon>
        <taxon>Ascomycota</taxon>
        <taxon>Pezizomycotina</taxon>
        <taxon>Sordariomycetes</taxon>
        <taxon>Sordariomycetidae</taxon>
        <taxon>Magnaporthales</taxon>
        <taxon>Magnaporthaceae</taxon>
        <taxon>Gaeumannomyces</taxon>
    </lineage>
</organism>
<feature type="chain" id="PRO_5015094528" evidence="1">
    <location>
        <begin position="23"/>
        <end position="153"/>
    </location>
</feature>
<gene>
    <name evidence="3" type="primary">20345926</name>
    <name evidence="2" type="ORF">GGTG_05468</name>
</gene>